<dbReference type="EMBL" id="SJPH01000001">
    <property type="protein sequence ID" value="TWT48776.1"/>
    <property type="molecule type" value="Genomic_DNA"/>
</dbReference>
<name>A0A5C5WCY2_9BACT</name>
<evidence type="ECO:0000259" key="6">
    <source>
        <dbReference type="Pfam" id="PF04542"/>
    </source>
</evidence>
<keyword evidence="2" id="KW-0731">Sigma factor</keyword>
<dbReference type="AlphaFoldDB" id="A0A5C5WCY2"/>
<evidence type="ECO:0000256" key="3">
    <source>
        <dbReference type="ARBA" id="ARBA00023125"/>
    </source>
</evidence>
<dbReference type="InterPro" id="IPR000943">
    <property type="entry name" value="RNA_pol_sigma70"/>
</dbReference>
<keyword evidence="9" id="KW-1185">Reference proteome</keyword>
<evidence type="ECO:0000313" key="9">
    <source>
        <dbReference type="Proteomes" id="UP000318995"/>
    </source>
</evidence>
<dbReference type="InterPro" id="IPR036388">
    <property type="entry name" value="WH-like_DNA-bd_sf"/>
</dbReference>
<dbReference type="InterPro" id="IPR007630">
    <property type="entry name" value="RNA_pol_sigma70_r4"/>
</dbReference>
<reference evidence="8 9" key="1">
    <citation type="submission" date="2019-02" db="EMBL/GenBank/DDBJ databases">
        <title>Deep-cultivation of Planctomycetes and their phenomic and genomic characterization uncovers novel biology.</title>
        <authorList>
            <person name="Wiegand S."/>
            <person name="Jogler M."/>
            <person name="Boedeker C."/>
            <person name="Pinto D."/>
            <person name="Vollmers J."/>
            <person name="Rivas-Marin E."/>
            <person name="Kohn T."/>
            <person name="Peeters S.H."/>
            <person name="Heuer A."/>
            <person name="Rast P."/>
            <person name="Oberbeckmann S."/>
            <person name="Bunk B."/>
            <person name="Jeske O."/>
            <person name="Meyerdierks A."/>
            <person name="Storesund J.E."/>
            <person name="Kallscheuer N."/>
            <person name="Luecker S."/>
            <person name="Lage O.M."/>
            <person name="Pohl T."/>
            <person name="Merkel B.J."/>
            <person name="Hornburger P."/>
            <person name="Mueller R.-W."/>
            <person name="Bruemmer F."/>
            <person name="Labrenz M."/>
            <person name="Spormann A.M."/>
            <person name="Op Den Camp H."/>
            <person name="Overmann J."/>
            <person name="Amann R."/>
            <person name="Jetten M.S.M."/>
            <person name="Mascher T."/>
            <person name="Medema M.H."/>
            <person name="Devos D.P."/>
            <person name="Kaster A.-K."/>
            <person name="Ovreas L."/>
            <person name="Rohde M."/>
            <person name="Galperin M.Y."/>
            <person name="Jogler C."/>
        </authorList>
    </citation>
    <scope>NUCLEOTIDE SEQUENCE [LARGE SCALE GENOMIC DNA]</scope>
    <source>
        <strain evidence="8 9">Pla111</strain>
    </source>
</reference>
<evidence type="ECO:0000313" key="8">
    <source>
        <dbReference type="EMBL" id="TWT48776.1"/>
    </source>
</evidence>
<dbReference type="InterPro" id="IPR014284">
    <property type="entry name" value="RNA_pol_sigma-70_dom"/>
</dbReference>
<dbReference type="CDD" id="cd06171">
    <property type="entry name" value="Sigma70_r4"/>
    <property type="match status" value="1"/>
</dbReference>
<organism evidence="8 9">
    <name type="scientific">Botrimarina hoheduenensis</name>
    <dbReference type="NCBI Taxonomy" id="2528000"/>
    <lineage>
        <taxon>Bacteria</taxon>
        <taxon>Pseudomonadati</taxon>
        <taxon>Planctomycetota</taxon>
        <taxon>Planctomycetia</taxon>
        <taxon>Pirellulales</taxon>
        <taxon>Lacipirellulaceae</taxon>
        <taxon>Botrimarina</taxon>
    </lineage>
</organism>
<dbReference type="Pfam" id="PF04545">
    <property type="entry name" value="Sigma70_r4"/>
    <property type="match status" value="1"/>
</dbReference>
<dbReference type="SUPFAM" id="SSF88659">
    <property type="entry name" value="Sigma3 and sigma4 domains of RNA polymerase sigma factors"/>
    <property type="match status" value="1"/>
</dbReference>
<feature type="compositionally biased region" description="Low complexity" evidence="5">
    <location>
        <begin position="1"/>
        <end position="18"/>
    </location>
</feature>
<evidence type="ECO:0000256" key="1">
    <source>
        <dbReference type="ARBA" id="ARBA00023015"/>
    </source>
</evidence>
<dbReference type="PANTHER" id="PTHR30603">
    <property type="entry name" value="RNA POLYMERASE SIGMA FACTOR RPO"/>
    <property type="match status" value="1"/>
</dbReference>
<feature type="region of interest" description="Disordered" evidence="5">
    <location>
        <begin position="1"/>
        <end position="27"/>
    </location>
</feature>
<dbReference type="InterPro" id="IPR013324">
    <property type="entry name" value="RNA_pol_sigma_r3/r4-like"/>
</dbReference>
<dbReference type="GO" id="GO:0003677">
    <property type="term" value="F:DNA binding"/>
    <property type="evidence" value="ECO:0007669"/>
    <property type="project" value="UniProtKB-KW"/>
</dbReference>
<dbReference type="PRINTS" id="PR00046">
    <property type="entry name" value="SIGMA70FCT"/>
</dbReference>
<dbReference type="Gene3D" id="1.10.10.10">
    <property type="entry name" value="Winged helix-like DNA-binding domain superfamily/Winged helix DNA-binding domain"/>
    <property type="match status" value="1"/>
</dbReference>
<proteinExistence type="predicted"/>
<dbReference type="OrthoDB" id="9780321at2"/>
<feature type="domain" description="RNA polymerase sigma-70 region 4" evidence="7">
    <location>
        <begin position="260"/>
        <end position="313"/>
    </location>
</feature>
<dbReference type="SUPFAM" id="SSF88946">
    <property type="entry name" value="Sigma2 domain of RNA polymerase sigma factors"/>
    <property type="match status" value="1"/>
</dbReference>
<dbReference type="GO" id="GO:0006352">
    <property type="term" value="P:DNA-templated transcription initiation"/>
    <property type="evidence" value="ECO:0007669"/>
    <property type="project" value="InterPro"/>
</dbReference>
<comment type="caution">
    <text evidence="8">The sequence shown here is derived from an EMBL/GenBank/DDBJ whole genome shotgun (WGS) entry which is preliminary data.</text>
</comment>
<evidence type="ECO:0000259" key="7">
    <source>
        <dbReference type="Pfam" id="PF04545"/>
    </source>
</evidence>
<dbReference type="Pfam" id="PF04542">
    <property type="entry name" value="Sigma70_r2"/>
    <property type="match status" value="1"/>
</dbReference>
<keyword evidence="4" id="KW-0804">Transcription</keyword>
<dbReference type="InterPro" id="IPR050239">
    <property type="entry name" value="Sigma-70_RNA_pol_init_factors"/>
</dbReference>
<dbReference type="NCBIfam" id="TIGR02937">
    <property type="entry name" value="sigma70-ECF"/>
    <property type="match status" value="1"/>
</dbReference>
<dbReference type="InterPro" id="IPR007627">
    <property type="entry name" value="RNA_pol_sigma70_r2"/>
</dbReference>
<evidence type="ECO:0000256" key="5">
    <source>
        <dbReference type="SAM" id="MobiDB-lite"/>
    </source>
</evidence>
<dbReference type="InterPro" id="IPR013325">
    <property type="entry name" value="RNA_pol_sigma_r2"/>
</dbReference>
<keyword evidence="3" id="KW-0238">DNA-binding</keyword>
<evidence type="ECO:0000256" key="4">
    <source>
        <dbReference type="ARBA" id="ARBA00023163"/>
    </source>
</evidence>
<accession>A0A5C5WCY2</accession>
<protein>
    <submittedName>
        <fullName evidence="8">RNA polymerase principal sigma factor HrdB</fullName>
    </submittedName>
</protein>
<dbReference type="Proteomes" id="UP000318995">
    <property type="component" value="Unassembled WGS sequence"/>
</dbReference>
<gene>
    <name evidence="8" type="primary">hrdB</name>
    <name evidence="8" type="ORF">Pla111_05510</name>
</gene>
<dbReference type="Gene3D" id="1.20.120.1810">
    <property type="match status" value="1"/>
</dbReference>
<evidence type="ECO:0000256" key="2">
    <source>
        <dbReference type="ARBA" id="ARBA00023082"/>
    </source>
</evidence>
<keyword evidence="1" id="KW-0805">Transcription regulation</keyword>
<dbReference type="PANTHER" id="PTHR30603:SF60">
    <property type="entry name" value="RNA POLYMERASE SIGMA FACTOR RPOD"/>
    <property type="match status" value="1"/>
</dbReference>
<feature type="domain" description="RNA polymerase sigma-70 region 2" evidence="6">
    <location>
        <begin position="149"/>
        <end position="217"/>
    </location>
</feature>
<dbReference type="GO" id="GO:0016987">
    <property type="term" value="F:sigma factor activity"/>
    <property type="evidence" value="ECO:0007669"/>
    <property type="project" value="UniProtKB-KW"/>
</dbReference>
<sequence length="325" mass="36699">MRTTSASASSRLGSSANHSDCRRDGSAVKAETLSRKVREILGTEIAFIANDSFVGRRDTQELSEFAQAVESGTDPMKRLAAGLPAHLGRMCATPLLTSEQESELFQRMNFCRYRANALRSRLRINAPNAERIVEVEDYLARAERIRNYLVQANTRLVMSIARRFADPRNNFDDLLSQGIASLMHSVDKFDYGRGYRFSTYATCAVRRDLYRMVMSAKKDRQRFSTGSGEYLDGCERAADPNTELSEAAWKQLRGAIAQMMQHLDEREQLIVAARFGLDDSAKKASYSRLGERLGISKERVRQLANRAMEKLRELAPEHRLEGLLS</sequence>